<sequence>MPATARYELERSRLHPIRALTSGVERLADKPFYAGGRWRGTTRCAWWDDYRDDKPVVIGHYWRSWQPSPAAVAAERLLLPPQPDVWHGARRNVFCVDFSIGASWRARKFPQKYRPEQFRLAALRWPEKVLVFENGECAATR</sequence>
<dbReference type="EMBL" id="ADBF01000028">
    <property type="protein sequence ID" value="EFE50148.1"/>
    <property type="molecule type" value="Genomic_DNA"/>
</dbReference>
<evidence type="ECO:0000313" key="2">
    <source>
        <dbReference type="Proteomes" id="UP000005536"/>
    </source>
</evidence>
<protein>
    <submittedName>
        <fullName evidence="1">Uncharacterized protein</fullName>
    </submittedName>
</protein>
<dbReference type="Proteomes" id="UP000005536">
    <property type="component" value="Unassembled WGS sequence"/>
</dbReference>
<evidence type="ECO:0000313" key="1">
    <source>
        <dbReference type="EMBL" id="EFE50148.1"/>
    </source>
</evidence>
<gene>
    <name evidence="1" type="ORF">NEIELOOT_01070</name>
</gene>
<comment type="caution">
    <text evidence="1">The sequence shown here is derived from an EMBL/GenBank/DDBJ whole genome shotgun (WGS) entry which is preliminary data.</text>
</comment>
<name>D4DPT3_NEIEG</name>
<dbReference type="AlphaFoldDB" id="D4DPT3"/>
<organism evidence="1 2">
    <name type="scientific">Neisseria elongata subsp. glycolytica ATCC 29315</name>
    <dbReference type="NCBI Taxonomy" id="546263"/>
    <lineage>
        <taxon>Bacteria</taxon>
        <taxon>Pseudomonadati</taxon>
        <taxon>Pseudomonadota</taxon>
        <taxon>Betaproteobacteria</taxon>
        <taxon>Neisseriales</taxon>
        <taxon>Neisseriaceae</taxon>
        <taxon>Neisseria</taxon>
    </lineage>
</organism>
<proteinExistence type="predicted"/>
<dbReference type="STRING" id="546263.NELON_01190"/>
<reference evidence="1 2" key="1">
    <citation type="submission" date="2010-02" db="EMBL/GenBank/DDBJ databases">
        <authorList>
            <person name="Weinstock G."/>
            <person name="Sodergren E."/>
            <person name="Clifton S."/>
            <person name="Fulton L."/>
            <person name="Fulton B."/>
            <person name="Courtney L."/>
            <person name="Fronick C."/>
            <person name="Harrison M."/>
            <person name="Strong C."/>
            <person name="Farmer C."/>
            <person name="Delahaunty K."/>
            <person name="Markovic C."/>
            <person name="Hall O."/>
            <person name="Minx P."/>
            <person name="Tomlinson C."/>
            <person name="Mitreva M."/>
            <person name="Nelson J."/>
            <person name="Hou S."/>
            <person name="Wollam A."/>
            <person name="Pepin K.H."/>
            <person name="Johnson M."/>
            <person name="Bhonagiri V."/>
            <person name="Zhang X."/>
            <person name="Suruliraj S."/>
            <person name="Warren W."/>
            <person name="Chinwalla A."/>
            <person name="Mardis E.R."/>
            <person name="Wilson R.K."/>
        </authorList>
    </citation>
    <scope>NUCLEOTIDE SEQUENCE [LARGE SCALE GENOMIC DNA]</scope>
    <source>
        <strain evidence="1 2">ATCC 29315</strain>
    </source>
</reference>
<accession>D4DPT3</accession>